<name>A0A7S4AY17_CHRCT</name>
<evidence type="ECO:0000313" key="1">
    <source>
        <dbReference type="EMBL" id="CAE0747709.1"/>
    </source>
</evidence>
<accession>A0A7S4AY17</accession>
<sequence length="174" mass="18542">MPRAVACAYPARANFAALLQPISRTSSRAVLHGKYCVLLCAYAQVLRQWKSTGALDVVSRAVQLRPPTLVFPVADIASLAPLAGTGDAGPMPLRDCILMKPRSTVADVCDACKRAGLCAGELVRAEGQAVIATPGVPTRVMRKDDIVDAASAILRVQTTKKAEWQKHAQSRHIG</sequence>
<gene>
    <name evidence="1" type="ORF">PCAR00345_LOCUS291</name>
</gene>
<organism evidence="1">
    <name type="scientific">Chrysotila carterae</name>
    <name type="common">Marine alga</name>
    <name type="synonym">Syracosphaera carterae</name>
    <dbReference type="NCBI Taxonomy" id="13221"/>
    <lineage>
        <taxon>Eukaryota</taxon>
        <taxon>Haptista</taxon>
        <taxon>Haptophyta</taxon>
        <taxon>Prymnesiophyceae</taxon>
        <taxon>Isochrysidales</taxon>
        <taxon>Isochrysidaceae</taxon>
        <taxon>Chrysotila</taxon>
    </lineage>
</organism>
<dbReference type="AlphaFoldDB" id="A0A7S4AY17"/>
<protein>
    <submittedName>
        <fullName evidence="1">Uncharacterized protein</fullName>
    </submittedName>
</protein>
<dbReference type="EMBL" id="HBIZ01000533">
    <property type="protein sequence ID" value="CAE0747709.1"/>
    <property type="molecule type" value="Transcribed_RNA"/>
</dbReference>
<proteinExistence type="predicted"/>
<reference evidence="1" key="1">
    <citation type="submission" date="2021-01" db="EMBL/GenBank/DDBJ databases">
        <authorList>
            <person name="Corre E."/>
            <person name="Pelletier E."/>
            <person name="Niang G."/>
            <person name="Scheremetjew M."/>
            <person name="Finn R."/>
            <person name="Kale V."/>
            <person name="Holt S."/>
            <person name="Cochrane G."/>
            <person name="Meng A."/>
            <person name="Brown T."/>
            <person name="Cohen L."/>
        </authorList>
    </citation>
    <scope>NUCLEOTIDE SEQUENCE</scope>
    <source>
        <strain evidence="1">CCMP645</strain>
    </source>
</reference>